<reference evidence="2 3" key="3">
    <citation type="submission" date="2020-02" db="EMBL/GenBank/DDBJ databases">
        <title>Newly sequenced genome of strain CSTR1 showed variability in Candidatus Kuenenia stuttgartiensis genomes.</title>
        <authorList>
            <person name="Ding C."/>
            <person name="Adrian L."/>
        </authorList>
    </citation>
    <scope>NUCLEOTIDE SEQUENCE [LARGE SCALE GENOMIC DNA]</scope>
    <source>
        <strain evidence="2 3">CSTR1</strain>
    </source>
</reference>
<protein>
    <submittedName>
        <fullName evidence="1">Uncharacterized protein</fullName>
    </submittedName>
</protein>
<proteinExistence type="predicted"/>
<sequence>MKPTVVLTPGSVVLPQSHKRLQKIGNAPFAPLCCVNTLFTRSSLQTHAMRLYKNIEIPVHNIQRLNTALTPYL</sequence>
<name>Q1Q1R4_KUEST</name>
<evidence type="ECO:0000313" key="3">
    <source>
        <dbReference type="Proteomes" id="UP000501926"/>
    </source>
</evidence>
<evidence type="ECO:0000313" key="2">
    <source>
        <dbReference type="EMBL" id="QII10972.1"/>
    </source>
</evidence>
<dbReference type="EMBL" id="CP049055">
    <property type="protein sequence ID" value="QII10972.1"/>
    <property type="molecule type" value="Genomic_DNA"/>
</dbReference>
<reference evidence="1" key="2">
    <citation type="submission" date="2006-01" db="EMBL/GenBank/DDBJ databases">
        <authorList>
            <person name="Genoscope"/>
        </authorList>
    </citation>
    <scope>NUCLEOTIDE SEQUENCE</scope>
</reference>
<accession>Q1Q1R4</accession>
<dbReference type="EMBL" id="CT573071">
    <property type="protein sequence ID" value="CAJ73951.1"/>
    <property type="molecule type" value="Genomic_DNA"/>
</dbReference>
<evidence type="ECO:0000313" key="1">
    <source>
        <dbReference type="EMBL" id="CAJ73951.1"/>
    </source>
</evidence>
<reference evidence="1" key="1">
    <citation type="journal article" date="2006" name="Nature">
        <title>Deciphering the evolution and metabolism of an anammox bacterium from a community genome.</title>
        <authorList>
            <person name="Strous M."/>
            <person name="Pelletier E."/>
            <person name="Mangenot S."/>
            <person name="Rattei T."/>
            <person name="Lehner A."/>
            <person name="Taylor M.W."/>
            <person name="Horn M."/>
            <person name="Daims H."/>
            <person name="Bartol-Mavel D."/>
            <person name="Wincker P."/>
            <person name="Barbe V."/>
            <person name="Fonknechten N."/>
            <person name="Vallenet D."/>
            <person name="Segurens B."/>
            <person name="Schenowitz-Truong C."/>
            <person name="Medigue C."/>
            <person name="Collingro A."/>
            <person name="Snel B."/>
            <person name="Dutilh B.E."/>
            <person name="OpDenCamp H.J.M."/>
            <person name="vanDerDrift C."/>
            <person name="Cirpus I."/>
            <person name="vanDePas-Schoonen K.T."/>
            <person name="Harhangi H.R."/>
            <person name="vanNiftrik L."/>
            <person name="Schmid M."/>
            <person name="Keltjens J."/>
            <person name="vanDeVossenberg J."/>
            <person name="Kartal B."/>
            <person name="Meier H."/>
            <person name="Frishman D."/>
            <person name="Huynen M.A."/>
            <person name="Mewes H."/>
            <person name="Weissenbach J."/>
            <person name="Jetten M.S.M."/>
            <person name="Wagner M."/>
            <person name="LePaslier D."/>
        </authorList>
    </citation>
    <scope>NUCLEOTIDE SEQUENCE</scope>
</reference>
<dbReference type="Proteomes" id="UP000501926">
    <property type="component" value="Chromosome"/>
</dbReference>
<organism evidence="1">
    <name type="scientific">Kuenenia stuttgartiensis</name>
    <dbReference type="NCBI Taxonomy" id="174633"/>
    <lineage>
        <taxon>Bacteria</taxon>
        <taxon>Pseudomonadati</taxon>
        <taxon>Planctomycetota</taxon>
        <taxon>Candidatus Brocadiia</taxon>
        <taxon>Candidatus Brocadiales</taxon>
        <taxon>Candidatus Brocadiaceae</taxon>
        <taxon>Candidatus Kuenenia</taxon>
    </lineage>
</organism>
<dbReference type="AlphaFoldDB" id="Q1Q1R4"/>
<gene>
    <name evidence="2" type="ORF">KsCSTR_15930</name>
    <name evidence="1" type="ORF">kuste3192</name>
</gene>